<protein>
    <submittedName>
        <fullName evidence="9">Sugar ABC transporter permease protein</fullName>
    </submittedName>
</protein>
<keyword evidence="6 7" id="KW-0472">Membrane</keyword>
<dbReference type="Proteomes" id="UP000179284">
    <property type="component" value="Chromosome I"/>
</dbReference>
<evidence type="ECO:0000256" key="1">
    <source>
        <dbReference type="ARBA" id="ARBA00004651"/>
    </source>
</evidence>
<dbReference type="GO" id="GO:0005886">
    <property type="term" value="C:plasma membrane"/>
    <property type="evidence" value="ECO:0007669"/>
    <property type="project" value="UniProtKB-SubCell"/>
</dbReference>
<dbReference type="RefSeq" id="WP_148661909.1">
    <property type="nucleotide sequence ID" value="NZ_CP017831.1"/>
</dbReference>
<keyword evidence="3" id="KW-1003">Cell membrane</keyword>
<dbReference type="Gene3D" id="1.10.3720.10">
    <property type="entry name" value="MetI-like"/>
    <property type="match status" value="1"/>
</dbReference>
<feature type="transmembrane region" description="Helical" evidence="7">
    <location>
        <begin position="217"/>
        <end position="239"/>
    </location>
</feature>
<comment type="subcellular location">
    <subcellularLocation>
        <location evidence="1 7">Cell membrane</location>
        <topology evidence="1 7">Multi-pass membrane protein</topology>
    </subcellularLocation>
</comment>
<keyword evidence="5 7" id="KW-1133">Transmembrane helix</keyword>
<dbReference type="OrthoDB" id="9786413at2"/>
<dbReference type="PANTHER" id="PTHR30193:SF37">
    <property type="entry name" value="INNER MEMBRANE ABC TRANSPORTER PERMEASE PROTEIN YCJO"/>
    <property type="match status" value="1"/>
</dbReference>
<evidence type="ECO:0000256" key="2">
    <source>
        <dbReference type="ARBA" id="ARBA00022448"/>
    </source>
</evidence>
<evidence type="ECO:0000256" key="6">
    <source>
        <dbReference type="ARBA" id="ARBA00023136"/>
    </source>
</evidence>
<keyword evidence="4 7" id="KW-0812">Transmembrane</keyword>
<dbReference type="KEGG" id="bhu:bhn_I0648"/>
<name>A0A1D9NZK5_9FIRM</name>
<feature type="transmembrane region" description="Helical" evidence="7">
    <location>
        <begin position="131"/>
        <end position="160"/>
    </location>
</feature>
<keyword evidence="2 7" id="KW-0813">Transport</keyword>
<dbReference type="InterPro" id="IPR035906">
    <property type="entry name" value="MetI-like_sf"/>
</dbReference>
<dbReference type="EMBL" id="CP017831">
    <property type="protein sequence ID" value="AOZ95682.1"/>
    <property type="molecule type" value="Genomic_DNA"/>
</dbReference>
<reference evidence="10" key="1">
    <citation type="submission" date="2016-10" db="EMBL/GenBank/DDBJ databases">
        <title>The complete genome sequence of the rumen bacterium Butyrivibrio hungatei MB2003.</title>
        <authorList>
            <person name="Palevich N."/>
            <person name="Kelly W.J."/>
            <person name="Leahy S.C."/>
            <person name="Altermann E."/>
            <person name="Rakonjac J."/>
            <person name="Attwood G.T."/>
        </authorList>
    </citation>
    <scope>NUCLEOTIDE SEQUENCE [LARGE SCALE GENOMIC DNA]</scope>
    <source>
        <strain evidence="10">MB2003</strain>
    </source>
</reference>
<evidence type="ECO:0000313" key="9">
    <source>
        <dbReference type="EMBL" id="AOZ95682.1"/>
    </source>
</evidence>
<gene>
    <name evidence="9" type="ORF">bhn_I0648</name>
</gene>
<accession>A0A1D9NZK5</accession>
<proteinExistence type="inferred from homology"/>
<dbReference type="PANTHER" id="PTHR30193">
    <property type="entry name" value="ABC TRANSPORTER PERMEASE PROTEIN"/>
    <property type="match status" value="1"/>
</dbReference>
<feature type="transmembrane region" description="Helical" evidence="7">
    <location>
        <begin position="79"/>
        <end position="105"/>
    </location>
</feature>
<evidence type="ECO:0000313" key="10">
    <source>
        <dbReference type="Proteomes" id="UP000179284"/>
    </source>
</evidence>
<dbReference type="AlphaFoldDB" id="A0A1D9NZK5"/>
<dbReference type="GO" id="GO:0055085">
    <property type="term" value="P:transmembrane transport"/>
    <property type="evidence" value="ECO:0007669"/>
    <property type="project" value="InterPro"/>
</dbReference>
<feature type="domain" description="ABC transmembrane type-1" evidence="8">
    <location>
        <begin position="131"/>
        <end position="354"/>
    </location>
</feature>
<dbReference type="InterPro" id="IPR051393">
    <property type="entry name" value="ABC_transporter_permease"/>
</dbReference>
<evidence type="ECO:0000259" key="8">
    <source>
        <dbReference type="PROSITE" id="PS50928"/>
    </source>
</evidence>
<dbReference type="PROSITE" id="PS50928">
    <property type="entry name" value="ABC_TM1"/>
    <property type="match status" value="1"/>
</dbReference>
<evidence type="ECO:0000256" key="5">
    <source>
        <dbReference type="ARBA" id="ARBA00022989"/>
    </source>
</evidence>
<sequence length="365" mass="40483">MRGTFRPKRTSAVICLIIGILLTAAALTIDIFLATGFIPSDNSSDLWFRGPLLVLGIIGIVLGLYFYPTLKHHRTIINVLFLFPLLFAFFITVILPLFLGLFYSFTDWNGIEYSSVIGVGNYTKMFKDPSFIWSILITFLFVVFNMILVNLVAFLLALLCTSKLPGMGFFRAAYFLPNLIGGIVLGYIWNFIFANVVTLLTDSLSGNRLSMLANTRTAFMAIIIVYVWQYAGYIMLIYITGLNTIPGDVLEAAAIDGAKPLQTLFEIKIPMIAPTITICTFLTLTSAFKQFDVNLALTNGAGAVPNFLGEFITNGTQMLALNIYDTAITARDYSFAQAKAFLFFIILACVSIIQVRISNKKEVEL</sequence>
<evidence type="ECO:0000256" key="3">
    <source>
        <dbReference type="ARBA" id="ARBA00022475"/>
    </source>
</evidence>
<dbReference type="Pfam" id="PF00528">
    <property type="entry name" value="BPD_transp_1"/>
    <property type="match status" value="1"/>
</dbReference>
<feature type="transmembrane region" description="Helical" evidence="7">
    <location>
        <begin position="12"/>
        <end position="34"/>
    </location>
</feature>
<feature type="transmembrane region" description="Helical" evidence="7">
    <location>
        <begin position="172"/>
        <end position="197"/>
    </location>
</feature>
<evidence type="ECO:0000256" key="4">
    <source>
        <dbReference type="ARBA" id="ARBA00022692"/>
    </source>
</evidence>
<feature type="transmembrane region" description="Helical" evidence="7">
    <location>
        <begin position="340"/>
        <end position="357"/>
    </location>
</feature>
<dbReference type="CDD" id="cd06261">
    <property type="entry name" value="TM_PBP2"/>
    <property type="match status" value="1"/>
</dbReference>
<dbReference type="InterPro" id="IPR000515">
    <property type="entry name" value="MetI-like"/>
</dbReference>
<feature type="transmembrane region" description="Helical" evidence="7">
    <location>
        <begin position="46"/>
        <end position="67"/>
    </location>
</feature>
<evidence type="ECO:0000256" key="7">
    <source>
        <dbReference type="RuleBase" id="RU363032"/>
    </source>
</evidence>
<comment type="similarity">
    <text evidence="7">Belongs to the binding-protein-dependent transport system permease family.</text>
</comment>
<keyword evidence="10" id="KW-1185">Reference proteome</keyword>
<organism evidence="9 10">
    <name type="scientific">Butyrivibrio hungatei</name>
    <dbReference type="NCBI Taxonomy" id="185008"/>
    <lineage>
        <taxon>Bacteria</taxon>
        <taxon>Bacillati</taxon>
        <taxon>Bacillota</taxon>
        <taxon>Clostridia</taxon>
        <taxon>Lachnospirales</taxon>
        <taxon>Lachnospiraceae</taxon>
        <taxon>Butyrivibrio</taxon>
    </lineage>
</organism>
<dbReference type="SUPFAM" id="SSF161098">
    <property type="entry name" value="MetI-like"/>
    <property type="match status" value="1"/>
</dbReference>